<accession>A0A7Z2T2N0</accession>
<organism evidence="3 4">
    <name type="scientific">Vibrio astriarenae</name>
    <dbReference type="NCBI Taxonomy" id="1481923"/>
    <lineage>
        <taxon>Bacteria</taxon>
        <taxon>Pseudomonadati</taxon>
        <taxon>Pseudomonadota</taxon>
        <taxon>Gammaproteobacteria</taxon>
        <taxon>Vibrionales</taxon>
        <taxon>Vibrionaceae</taxon>
        <taxon>Vibrio</taxon>
    </lineage>
</organism>
<feature type="region of interest" description="Disordered" evidence="1">
    <location>
        <begin position="211"/>
        <end position="231"/>
    </location>
</feature>
<dbReference type="InterPro" id="IPR051316">
    <property type="entry name" value="Zinc-reg_GTPase_activator"/>
</dbReference>
<protein>
    <submittedName>
        <fullName evidence="3">GTP-binding protein</fullName>
    </submittedName>
</protein>
<dbReference type="PANTHER" id="PTHR13748">
    <property type="entry name" value="COBW-RELATED"/>
    <property type="match status" value="1"/>
</dbReference>
<evidence type="ECO:0000313" key="3">
    <source>
        <dbReference type="EMBL" id="QIA63224.1"/>
    </source>
</evidence>
<evidence type="ECO:0000313" key="4">
    <source>
        <dbReference type="Proteomes" id="UP000464262"/>
    </source>
</evidence>
<dbReference type="KEGG" id="vas:GT360_06715"/>
<dbReference type="RefSeq" id="WP_164648127.1">
    <property type="nucleotide sequence ID" value="NZ_CP047475.1"/>
</dbReference>
<dbReference type="Gene3D" id="3.40.50.300">
    <property type="entry name" value="P-loop containing nucleotide triphosphate hydrolases"/>
    <property type="match status" value="1"/>
</dbReference>
<proteinExistence type="predicted"/>
<dbReference type="PANTHER" id="PTHR13748:SF46">
    <property type="entry name" value="ZINC CHAPERONE YEIR"/>
    <property type="match status" value="1"/>
</dbReference>
<dbReference type="InterPro" id="IPR003495">
    <property type="entry name" value="CobW/HypB/UreG_nucleotide-bd"/>
</dbReference>
<dbReference type="GO" id="GO:0005737">
    <property type="term" value="C:cytoplasm"/>
    <property type="evidence" value="ECO:0007669"/>
    <property type="project" value="TreeGrafter"/>
</dbReference>
<dbReference type="SUPFAM" id="SSF52540">
    <property type="entry name" value="P-loop containing nucleoside triphosphate hydrolases"/>
    <property type="match status" value="1"/>
</dbReference>
<gene>
    <name evidence="3" type="ORF">GT360_06715</name>
</gene>
<dbReference type="InterPro" id="IPR027417">
    <property type="entry name" value="P-loop_NTPase"/>
</dbReference>
<reference evidence="3 4" key="1">
    <citation type="submission" date="2020-01" db="EMBL/GenBank/DDBJ databases">
        <title>Whole genome and functional gene identification of agarase of Vibrio HN897.</title>
        <authorList>
            <person name="Liu Y."/>
            <person name="Zhao Z."/>
        </authorList>
    </citation>
    <scope>NUCLEOTIDE SEQUENCE [LARGE SCALE GENOMIC DNA]</scope>
    <source>
        <strain evidence="3 4">HN897</strain>
    </source>
</reference>
<evidence type="ECO:0000256" key="1">
    <source>
        <dbReference type="SAM" id="MobiDB-lite"/>
    </source>
</evidence>
<sequence>MSKLQEPISAVPTNIITGFLGVGKTSAILNLMRHKPENERWAILVNEFGEIGVDGSLFEGSSSEGQQVYIREVPGGCMCCAAGLPMQIALNQLLTHSRPDRLLIEPTGLGHPKEVLEVLSSENYREVLSLQKIITLVDARKLSEPKYTEHDTFNQQIDIADIVVGNKADLYAVGDNELLSDYVSQRANKEGTPLVYTIQGDIPLELLDGETSSVAQQSHHHHHNTTKPLASELPIPPRGYIKAVNSGEGFNSVGWRFAPNKVFSRQKLIALLVTIEAERLKAVFIMQDGIFGYNMTSDELQEGELDDCNESRIEIIASTIDSSLEEKLLNCLV</sequence>
<keyword evidence="4" id="KW-1185">Reference proteome</keyword>
<dbReference type="EMBL" id="CP047475">
    <property type="protein sequence ID" value="QIA63224.1"/>
    <property type="molecule type" value="Genomic_DNA"/>
</dbReference>
<evidence type="ECO:0000259" key="2">
    <source>
        <dbReference type="Pfam" id="PF02492"/>
    </source>
</evidence>
<dbReference type="Pfam" id="PF02492">
    <property type="entry name" value="cobW"/>
    <property type="match status" value="1"/>
</dbReference>
<dbReference type="CDD" id="cd03112">
    <property type="entry name" value="CobW-like"/>
    <property type="match status" value="1"/>
</dbReference>
<name>A0A7Z2T2N0_9VIBR</name>
<feature type="domain" description="CobW/HypB/UreG nucleotide-binding" evidence="2">
    <location>
        <begin position="12"/>
        <end position="176"/>
    </location>
</feature>
<dbReference type="AlphaFoldDB" id="A0A7Z2T2N0"/>
<dbReference type="Proteomes" id="UP000464262">
    <property type="component" value="Chromosome 1"/>
</dbReference>